<dbReference type="PANTHER" id="PTHR10291:SF0">
    <property type="entry name" value="DEHYDRODOLICHYL DIPHOSPHATE SYNTHASE 2"/>
    <property type="match status" value="1"/>
</dbReference>
<dbReference type="PANTHER" id="PTHR10291">
    <property type="entry name" value="DEHYDRODOLICHYL DIPHOSPHATE SYNTHASE FAMILY MEMBER"/>
    <property type="match status" value="1"/>
</dbReference>
<dbReference type="PROSITE" id="PS01066">
    <property type="entry name" value="UPP_SYNTHASE"/>
    <property type="match status" value="1"/>
</dbReference>
<dbReference type="InterPro" id="IPR036424">
    <property type="entry name" value="UPP_synth-like_sf"/>
</dbReference>
<accession>A0A1F5Z6V5</accession>
<evidence type="ECO:0000313" key="3">
    <source>
        <dbReference type="EMBL" id="OGG07872.1"/>
    </source>
</evidence>
<organism evidence="3 4">
    <name type="scientific">Candidatus Gottesmanbacteria bacterium RIFCSPHIGHO2_01_FULL_40_15</name>
    <dbReference type="NCBI Taxonomy" id="1798376"/>
    <lineage>
        <taxon>Bacteria</taxon>
        <taxon>Candidatus Gottesmaniibacteriota</taxon>
    </lineage>
</organism>
<evidence type="ECO:0000256" key="1">
    <source>
        <dbReference type="ARBA" id="ARBA00022679"/>
    </source>
</evidence>
<keyword evidence="2" id="KW-0479">Metal-binding</keyword>
<feature type="binding site" evidence="2">
    <location>
        <position position="60"/>
    </location>
    <ligand>
        <name>substrate</name>
    </ligand>
</feature>
<feature type="active site" description="Proton acceptor" evidence="2">
    <location>
        <position position="59"/>
    </location>
</feature>
<dbReference type="Proteomes" id="UP000177354">
    <property type="component" value="Unassembled WGS sequence"/>
</dbReference>
<dbReference type="HAMAP" id="MF_01139">
    <property type="entry name" value="ISPT"/>
    <property type="match status" value="1"/>
</dbReference>
<feature type="binding site" evidence="2">
    <location>
        <position position="16"/>
    </location>
    <ligand>
        <name>substrate</name>
    </ligand>
</feature>
<evidence type="ECO:0000256" key="2">
    <source>
        <dbReference type="HAMAP-Rule" id="MF_01139"/>
    </source>
</evidence>
<gene>
    <name evidence="3" type="ORF">A2777_00480</name>
</gene>
<dbReference type="GO" id="GO:0016094">
    <property type="term" value="P:polyprenol biosynthetic process"/>
    <property type="evidence" value="ECO:0007669"/>
    <property type="project" value="TreeGrafter"/>
</dbReference>
<name>A0A1F5Z6V5_9BACT</name>
<comment type="cofactor">
    <cofactor evidence="2">
        <name>Mg(2+)</name>
        <dbReference type="ChEBI" id="CHEBI:18420"/>
    </cofactor>
    <text evidence="2">Binds 2 magnesium ions per subunit.</text>
</comment>
<dbReference type="Gene3D" id="3.40.1180.10">
    <property type="entry name" value="Decaprenyl diphosphate synthase-like"/>
    <property type="match status" value="1"/>
</dbReference>
<proteinExistence type="inferred from homology"/>
<feature type="binding site" evidence="2">
    <location>
        <position position="62"/>
    </location>
    <ligand>
        <name>substrate</name>
    </ligand>
</feature>
<dbReference type="AlphaFoldDB" id="A0A1F5Z6V5"/>
<feature type="active site" evidence="2">
    <location>
        <position position="11"/>
    </location>
</feature>
<keyword evidence="1 2" id="KW-0808">Transferase</keyword>
<comment type="caution">
    <text evidence="2">Lacks conserved residue(s) required for the propagation of feature annotation.</text>
</comment>
<comment type="function">
    <text evidence="2">Catalyzes the condensation of isopentenyl diphosphate (IPP) with allylic pyrophosphates generating different type of terpenoids.</text>
</comment>
<dbReference type="EC" id="2.5.1.-" evidence="2"/>
<dbReference type="GO" id="GO:0045547">
    <property type="term" value="F:ditrans,polycis-polyprenyl diphosphate synthase [(2E,6E)-farnesyl diphosphate specific] activity"/>
    <property type="evidence" value="ECO:0007669"/>
    <property type="project" value="TreeGrafter"/>
</dbReference>
<feature type="binding site" evidence="2">
    <location>
        <begin position="56"/>
        <end position="58"/>
    </location>
    <ligand>
        <name>substrate</name>
    </ligand>
</feature>
<dbReference type="NCBIfam" id="TIGR00055">
    <property type="entry name" value="uppS"/>
    <property type="match status" value="1"/>
</dbReference>
<feature type="binding site" evidence="2">
    <location>
        <position position="173"/>
    </location>
    <ligand>
        <name>substrate</name>
    </ligand>
</feature>
<dbReference type="CDD" id="cd00475">
    <property type="entry name" value="Cis_IPPS"/>
    <property type="match status" value="1"/>
</dbReference>
<protein>
    <recommendedName>
        <fullName evidence="2">Isoprenyl transferase</fullName>
        <ecNumber evidence="2">2.5.1.-</ecNumber>
    </recommendedName>
</protein>
<dbReference type="Pfam" id="PF01255">
    <property type="entry name" value="Prenyltransf"/>
    <property type="match status" value="1"/>
</dbReference>
<comment type="caution">
    <text evidence="3">The sequence shown here is derived from an EMBL/GenBank/DDBJ whole genome shotgun (WGS) entry which is preliminary data.</text>
</comment>
<feature type="binding site" evidence="2">
    <location>
        <begin position="179"/>
        <end position="181"/>
    </location>
    <ligand>
        <name>substrate</name>
    </ligand>
</feature>
<feature type="binding site" evidence="2">
    <location>
        <position position="11"/>
    </location>
    <ligand>
        <name>Mg(2+)</name>
        <dbReference type="ChEBI" id="CHEBI:18420"/>
    </ligand>
</feature>
<reference evidence="3 4" key="1">
    <citation type="journal article" date="2016" name="Nat. Commun.">
        <title>Thousands of microbial genomes shed light on interconnected biogeochemical processes in an aquifer system.</title>
        <authorList>
            <person name="Anantharaman K."/>
            <person name="Brown C.T."/>
            <person name="Hug L.A."/>
            <person name="Sharon I."/>
            <person name="Castelle C.J."/>
            <person name="Probst A.J."/>
            <person name="Thomas B.C."/>
            <person name="Singh A."/>
            <person name="Wilkins M.J."/>
            <person name="Karaoz U."/>
            <person name="Brodie E.L."/>
            <person name="Williams K.H."/>
            <person name="Hubbard S.S."/>
            <person name="Banfield J.F."/>
        </authorList>
    </citation>
    <scope>NUCLEOTIDE SEQUENCE [LARGE SCALE GENOMIC DNA]</scope>
</reference>
<comment type="subunit">
    <text evidence="2">Homodimer.</text>
</comment>
<keyword evidence="2" id="KW-0460">Magnesium</keyword>
<comment type="similarity">
    <text evidence="2">Belongs to the UPP synthase family.</text>
</comment>
<dbReference type="FunFam" id="3.40.1180.10:FF:000001">
    <property type="entry name" value="(2E,6E)-farnesyl-diphosphate-specific ditrans,polycis-undecaprenyl-diphosphate synthase"/>
    <property type="match status" value="1"/>
</dbReference>
<dbReference type="InterPro" id="IPR018520">
    <property type="entry name" value="UPP_synth-like_CS"/>
</dbReference>
<feature type="binding site" evidence="2">
    <location>
        <begin position="12"/>
        <end position="15"/>
    </location>
    <ligand>
        <name>substrate</name>
    </ligand>
</feature>
<evidence type="ECO:0000313" key="4">
    <source>
        <dbReference type="Proteomes" id="UP000177354"/>
    </source>
</evidence>
<feature type="binding site" evidence="2">
    <location>
        <position position="192"/>
    </location>
    <ligand>
        <name>Mg(2+)</name>
        <dbReference type="ChEBI" id="CHEBI:18420"/>
    </ligand>
</feature>
<dbReference type="GO" id="GO:0000287">
    <property type="term" value="F:magnesium ion binding"/>
    <property type="evidence" value="ECO:0007669"/>
    <property type="project" value="UniProtKB-UniRule"/>
</dbReference>
<feature type="binding site" evidence="2">
    <location>
        <position position="28"/>
    </location>
    <ligand>
        <name>substrate</name>
    </ligand>
</feature>
<dbReference type="SUPFAM" id="SSF64005">
    <property type="entry name" value="Undecaprenyl diphosphate synthase"/>
    <property type="match status" value="1"/>
</dbReference>
<dbReference type="EMBL" id="MFJF01000007">
    <property type="protein sequence ID" value="OGG07872.1"/>
    <property type="molecule type" value="Genomic_DNA"/>
</dbReference>
<sequence length="224" mass="26743">MIPQHVALIMDGNRRWARDRNLPQFEGHRRGEEVIEPLVDCAISLHINYLTFWAFSTENWYRDKKEVEFLLDLFRMNLDRKVDNFHKKNVRINVIGNLEKFPPDLVRKTGQWMEKTRNNNIITVNIALSYGGRDEIVRAVNKWKGKSSKILTKQILTKYLDTYNQPDPDLLIRTGGEMRLSGFMLWQLEYTELYFTRVLWPDFTPLEFKKALNEYSVRKRRFGL</sequence>
<dbReference type="InterPro" id="IPR001441">
    <property type="entry name" value="UPP_synth-like"/>
</dbReference>